<evidence type="ECO:0000256" key="2">
    <source>
        <dbReference type="ARBA" id="ARBA00022692"/>
    </source>
</evidence>
<dbReference type="InterPro" id="IPR051856">
    <property type="entry name" value="CSR-E3_Ligase_Protein"/>
</dbReference>
<dbReference type="AlphaFoldDB" id="A0AA39G6P8"/>
<dbReference type="PANTHER" id="PTHR21041:SF17">
    <property type="entry name" value="E3 UBIQUITIN-PROTEIN LIGASE DCST1"/>
    <property type="match status" value="1"/>
</dbReference>
<evidence type="ECO:0000256" key="4">
    <source>
        <dbReference type="ARBA" id="ARBA00023136"/>
    </source>
</evidence>
<dbReference type="InterPro" id="IPR058842">
    <property type="entry name" value="DCST1_C"/>
</dbReference>
<reference evidence="8" key="2">
    <citation type="submission" date="2023-03" db="EMBL/GenBank/DDBJ databases">
        <authorList>
            <person name="Inwood S.N."/>
            <person name="Skelly J.G."/>
            <person name="Guhlin J."/>
            <person name="Harrop T.W.R."/>
            <person name="Goldson S.G."/>
            <person name="Dearden P.K."/>
        </authorList>
    </citation>
    <scope>NUCLEOTIDE SEQUENCE</scope>
    <source>
        <strain evidence="8">Lincoln</strain>
        <tissue evidence="8">Whole body</tissue>
    </source>
</reference>
<evidence type="ECO:0000313" key="9">
    <source>
        <dbReference type="Proteomes" id="UP001168972"/>
    </source>
</evidence>
<reference evidence="8" key="1">
    <citation type="journal article" date="2023" name="bioRxiv">
        <title>Scaffold-level genome assemblies of two parasitoid biocontrol wasps reveal the parthenogenesis mechanism and an associated novel virus.</title>
        <authorList>
            <person name="Inwood S."/>
            <person name="Skelly J."/>
            <person name="Guhlin J."/>
            <person name="Harrop T."/>
            <person name="Goldson S."/>
            <person name="Dearden P."/>
        </authorList>
    </citation>
    <scope>NUCLEOTIDE SEQUENCE</scope>
    <source>
        <strain evidence="8">Lincoln</strain>
        <tissue evidence="8">Whole body</tissue>
    </source>
</reference>
<evidence type="ECO:0000259" key="7">
    <source>
        <dbReference type="Pfam" id="PF26037"/>
    </source>
</evidence>
<feature type="transmembrane region" description="Helical" evidence="5">
    <location>
        <begin position="65"/>
        <end position="95"/>
    </location>
</feature>
<evidence type="ECO:0000256" key="5">
    <source>
        <dbReference type="SAM" id="Phobius"/>
    </source>
</evidence>
<keyword evidence="9" id="KW-1185">Reference proteome</keyword>
<dbReference type="Pfam" id="PF07782">
    <property type="entry name" value="DC_STAMP"/>
    <property type="match status" value="1"/>
</dbReference>
<dbReference type="EMBL" id="JAQQBR010000001">
    <property type="protein sequence ID" value="KAK0182527.1"/>
    <property type="molecule type" value="Genomic_DNA"/>
</dbReference>
<comment type="caution">
    <text evidence="8">The sequence shown here is derived from an EMBL/GenBank/DDBJ whole genome shotgun (WGS) entry which is preliminary data.</text>
</comment>
<accession>A0AA39G6P8</accession>
<dbReference type="Pfam" id="PF26037">
    <property type="entry name" value="zf-RING_DCST1_C"/>
    <property type="match status" value="1"/>
</dbReference>
<evidence type="ECO:0000259" key="6">
    <source>
        <dbReference type="Pfam" id="PF07782"/>
    </source>
</evidence>
<dbReference type="Proteomes" id="UP001168972">
    <property type="component" value="Unassembled WGS sequence"/>
</dbReference>
<proteinExistence type="predicted"/>
<gene>
    <name evidence="8" type="ORF">PV327_000659</name>
</gene>
<keyword evidence="2 5" id="KW-0812">Transmembrane</keyword>
<protein>
    <recommendedName>
        <fullName evidence="10">Dendritic cell-specific transmembrane protein-like domain-containing protein</fullName>
    </recommendedName>
</protein>
<sequence length="715" mass="83099">MYNKSKNRLYKKLYSFLFHVCYDPIGTHKKIRAVFGFIFGFLLALIFYLTIIIDLELNPYTTVVLGAILITMLSIGCASSIQVRCVCLLTIPAFLGRAGRSMLKALVLGYVIAGPIFNLTYNGKEVVRTFACTTHLTYNLTKTRFNLMFQPFQQAMFGMSKDTHDMRDTLASVKDLMSPIVEEIEGQEEMKRLNEENDYLDNIQGDTKRSEIIAQKHEKSQTNVLSKDEEYEVKYRKKIETRCEEQLSRGSERCREMFGNMYDKCYDKVTWFAAWLLCWPMKLTFICNIVQALGGSNMCDSEGKIDPGIGEGYATLKGARDKLSGRLDDARIQYKLNIAPSILDLHDASDTAKTVLHKFNERRNFFDSSMRLLKRCLALIFLKVIHSAQQYHDRYLSDIEYDNHYITPYFRKIDARRKARGSMILLPLKKIEKNVLIDSYSVMPGKREKKYFISHTIKLILEMVTATTIVLLDIILFETLELVRRHGYVEYVQTGHHDVNLNVHGTGIIAKLISSVVRGFNMKKRVKMIISNGACLPLPNKLSNYIHSKIYGMYLAIWIMLFLASYTKRLQRRICNFYYVKREKRRILYLYNETLRRRVGYTRFMKNKVKSLVRQRLLERDMNLWFALKTNSPFWFGWLKFFKCSRLKCLICGESEPRKNSDFHKCTTPGCLFIHCPECWRDVENVCYACADLPESDTDSDDNIHGYDIKSVGVS</sequence>
<evidence type="ECO:0008006" key="10">
    <source>
        <dbReference type="Google" id="ProtNLM"/>
    </source>
</evidence>
<keyword evidence="3 5" id="KW-1133">Transmembrane helix</keyword>
<dbReference type="InterPro" id="IPR012858">
    <property type="entry name" value="DC_STAMP-like"/>
</dbReference>
<dbReference type="PANTHER" id="PTHR21041">
    <property type="entry name" value="DENDRITIC CELL-SPECIFIC TRANSMEMBRANE PROTEIN"/>
    <property type="match status" value="1"/>
</dbReference>
<organism evidence="8 9">
    <name type="scientific">Microctonus hyperodae</name>
    <name type="common">Parasitoid wasp</name>
    <dbReference type="NCBI Taxonomy" id="165561"/>
    <lineage>
        <taxon>Eukaryota</taxon>
        <taxon>Metazoa</taxon>
        <taxon>Ecdysozoa</taxon>
        <taxon>Arthropoda</taxon>
        <taxon>Hexapoda</taxon>
        <taxon>Insecta</taxon>
        <taxon>Pterygota</taxon>
        <taxon>Neoptera</taxon>
        <taxon>Endopterygota</taxon>
        <taxon>Hymenoptera</taxon>
        <taxon>Apocrita</taxon>
        <taxon>Ichneumonoidea</taxon>
        <taxon>Braconidae</taxon>
        <taxon>Euphorinae</taxon>
        <taxon>Microctonus</taxon>
    </lineage>
</organism>
<feature type="transmembrane region" description="Helical" evidence="5">
    <location>
        <begin position="33"/>
        <end position="53"/>
    </location>
</feature>
<feature type="domain" description="Dendritic cell-specific transmembrane protein-like" evidence="6">
    <location>
        <begin position="401"/>
        <end position="591"/>
    </location>
</feature>
<keyword evidence="4 5" id="KW-0472">Membrane</keyword>
<dbReference type="GO" id="GO:0016020">
    <property type="term" value="C:membrane"/>
    <property type="evidence" value="ECO:0007669"/>
    <property type="project" value="UniProtKB-SubCell"/>
</dbReference>
<feature type="transmembrane region" description="Helical" evidence="5">
    <location>
        <begin position="546"/>
        <end position="564"/>
    </location>
</feature>
<evidence type="ECO:0000313" key="8">
    <source>
        <dbReference type="EMBL" id="KAK0182527.1"/>
    </source>
</evidence>
<evidence type="ECO:0000256" key="3">
    <source>
        <dbReference type="ARBA" id="ARBA00022989"/>
    </source>
</evidence>
<evidence type="ECO:0000256" key="1">
    <source>
        <dbReference type="ARBA" id="ARBA00004141"/>
    </source>
</evidence>
<name>A0AA39G6P8_MICHY</name>
<feature type="domain" description="E3 ubiquitin-protein ligase DCST1-like C-terminal" evidence="7">
    <location>
        <begin position="648"/>
        <end position="691"/>
    </location>
</feature>
<comment type="subcellular location">
    <subcellularLocation>
        <location evidence="1">Membrane</location>
        <topology evidence="1">Multi-pass membrane protein</topology>
    </subcellularLocation>
</comment>